<name>A0A9P7ELL5_9AGAM</name>
<protein>
    <recommendedName>
        <fullName evidence="5">HMG box domain-containing protein</fullName>
    </recommendedName>
</protein>
<proteinExistence type="predicted"/>
<dbReference type="PANTHER" id="PTHR45789:SF2">
    <property type="entry name" value="FI18025P1"/>
    <property type="match status" value="1"/>
</dbReference>
<dbReference type="EMBL" id="JABBWG010000002">
    <property type="protein sequence ID" value="KAG1825527.1"/>
    <property type="molecule type" value="Genomic_DNA"/>
</dbReference>
<evidence type="ECO:0000256" key="4">
    <source>
        <dbReference type="SAM" id="MobiDB-lite"/>
    </source>
</evidence>
<keyword evidence="7" id="KW-1185">Reference proteome</keyword>
<dbReference type="GeneID" id="64633185"/>
<reference evidence="6" key="1">
    <citation type="journal article" date="2020" name="New Phytol.">
        <title>Comparative genomics reveals dynamic genome evolution in host specialist ectomycorrhizal fungi.</title>
        <authorList>
            <person name="Lofgren L.A."/>
            <person name="Nguyen N.H."/>
            <person name="Vilgalys R."/>
            <person name="Ruytinx J."/>
            <person name="Liao H.L."/>
            <person name="Branco S."/>
            <person name="Kuo A."/>
            <person name="LaButti K."/>
            <person name="Lipzen A."/>
            <person name="Andreopoulos W."/>
            <person name="Pangilinan J."/>
            <person name="Riley R."/>
            <person name="Hundley H."/>
            <person name="Na H."/>
            <person name="Barry K."/>
            <person name="Grigoriev I.V."/>
            <person name="Stajich J.E."/>
            <person name="Kennedy P.G."/>
        </authorList>
    </citation>
    <scope>NUCLEOTIDE SEQUENCE</scope>
    <source>
        <strain evidence="6">MN1</strain>
    </source>
</reference>
<organism evidence="6 7">
    <name type="scientific">Suillus subaureus</name>
    <dbReference type="NCBI Taxonomy" id="48587"/>
    <lineage>
        <taxon>Eukaryota</taxon>
        <taxon>Fungi</taxon>
        <taxon>Dikarya</taxon>
        <taxon>Basidiomycota</taxon>
        <taxon>Agaricomycotina</taxon>
        <taxon>Agaricomycetes</taxon>
        <taxon>Agaricomycetidae</taxon>
        <taxon>Boletales</taxon>
        <taxon>Suillineae</taxon>
        <taxon>Suillaceae</taxon>
        <taxon>Suillus</taxon>
    </lineage>
</organism>
<evidence type="ECO:0000259" key="5">
    <source>
        <dbReference type="PROSITE" id="PS50118"/>
    </source>
</evidence>
<dbReference type="PANTHER" id="PTHR45789">
    <property type="entry name" value="FI18025P1"/>
    <property type="match status" value="1"/>
</dbReference>
<dbReference type="InterPro" id="IPR051356">
    <property type="entry name" value="SOX/SOX-like_TF"/>
</dbReference>
<dbReference type="RefSeq" id="XP_041198780.1">
    <property type="nucleotide sequence ID" value="XM_041339169.1"/>
</dbReference>
<dbReference type="InterPro" id="IPR009071">
    <property type="entry name" value="HMG_box_dom"/>
</dbReference>
<keyword evidence="2 3" id="KW-0539">Nucleus</keyword>
<evidence type="ECO:0000256" key="1">
    <source>
        <dbReference type="ARBA" id="ARBA00023125"/>
    </source>
</evidence>
<dbReference type="AlphaFoldDB" id="A0A9P7ELL5"/>
<dbReference type="CDD" id="cd01389">
    <property type="entry name" value="HMG-box_ROX1-like"/>
    <property type="match status" value="1"/>
</dbReference>
<accession>A0A9P7ELL5</accession>
<gene>
    <name evidence="6" type="ORF">BJ212DRAFT_1474920</name>
</gene>
<feature type="region of interest" description="Disordered" evidence="4">
    <location>
        <begin position="316"/>
        <end position="335"/>
    </location>
</feature>
<dbReference type="OrthoDB" id="6247875at2759"/>
<dbReference type="GO" id="GO:0005634">
    <property type="term" value="C:nucleus"/>
    <property type="evidence" value="ECO:0007669"/>
    <property type="project" value="UniProtKB-UniRule"/>
</dbReference>
<feature type="domain" description="HMG box" evidence="5">
    <location>
        <begin position="119"/>
        <end position="188"/>
    </location>
</feature>
<dbReference type="InterPro" id="IPR036910">
    <property type="entry name" value="HMG_box_dom_sf"/>
</dbReference>
<dbReference type="Gene3D" id="1.10.30.10">
    <property type="entry name" value="High mobility group box domain"/>
    <property type="match status" value="1"/>
</dbReference>
<dbReference type="PROSITE" id="PS50118">
    <property type="entry name" value="HMG_BOX_2"/>
    <property type="match status" value="1"/>
</dbReference>
<dbReference type="SUPFAM" id="SSF47095">
    <property type="entry name" value="HMG-box"/>
    <property type="match status" value="1"/>
</dbReference>
<keyword evidence="1 3" id="KW-0238">DNA-binding</keyword>
<sequence length="423" mass="46607">MAVPDAHIVQFDLNSISSYDLLDHNGDPAYNFLSPPQFESPLVPPGFKWRRVESVSTRIPSPESVSSSHASTSSASDINSVKLGSALPFPSSFPSSAALASMPIPCSRGYSRSKDPDHVPRPRNAFMLFRSAFAAAQKIGTNIERDNRHITRIIAHCWNRLSESEKQVWRNKAATEKAVHAIKYPNYRFHPVLRAKKPTKRRVQRNGTEDKRRCEQVAELLLAGKHGEELEVAVKEIDDTMKATTSTSSPDSRSGSSSKGIQPPCEGDFDGREIQPFRSPLLPPTTKSTSPSICDFTGATQFSPPLTMAKTITKSHECSEQPHQAPYDTDQPISSTSPTHPLLLTQPDFYPLYQSARLSPLPVALYSESSALFIDYTDKNDGGGNISALTPSPPDFSAFSWDTFSTLCYSTNSSHSYTTFPSY</sequence>
<evidence type="ECO:0000313" key="7">
    <source>
        <dbReference type="Proteomes" id="UP000807769"/>
    </source>
</evidence>
<dbReference type="Proteomes" id="UP000807769">
    <property type="component" value="Unassembled WGS sequence"/>
</dbReference>
<feature type="compositionally biased region" description="Low complexity" evidence="4">
    <location>
        <begin position="244"/>
        <end position="258"/>
    </location>
</feature>
<dbReference type="GO" id="GO:0000981">
    <property type="term" value="F:DNA-binding transcription factor activity, RNA polymerase II-specific"/>
    <property type="evidence" value="ECO:0007669"/>
    <property type="project" value="TreeGrafter"/>
</dbReference>
<feature type="DNA-binding region" description="HMG box" evidence="3">
    <location>
        <begin position="119"/>
        <end position="188"/>
    </location>
</feature>
<dbReference type="SMART" id="SM00398">
    <property type="entry name" value="HMG"/>
    <property type="match status" value="1"/>
</dbReference>
<comment type="caution">
    <text evidence="6">The sequence shown here is derived from an EMBL/GenBank/DDBJ whole genome shotgun (WGS) entry which is preliminary data.</text>
</comment>
<evidence type="ECO:0000256" key="3">
    <source>
        <dbReference type="PROSITE-ProRule" id="PRU00267"/>
    </source>
</evidence>
<dbReference type="Pfam" id="PF00505">
    <property type="entry name" value="HMG_box"/>
    <property type="match status" value="1"/>
</dbReference>
<feature type="region of interest" description="Disordered" evidence="4">
    <location>
        <begin position="240"/>
        <end position="290"/>
    </location>
</feature>
<evidence type="ECO:0000313" key="6">
    <source>
        <dbReference type="EMBL" id="KAG1825527.1"/>
    </source>
</evidence>
<dbReference type="GO" id="GO:0000978">
    <property type="term" value="F:RNA polymerase II cis-regulatory region sequence-specific DNA binding"/>
    <property type="evidence" value="ECO:0007669"/>
    <property type="project" value="TreeGrafter"/>
</dbReference>
<evidence type="ECO:0000256" key="2">
    <source>
        <dbReference type="ARBA" id="ARBA00023242"/>
    </source>
</evidence>